<dbReference type="InterPro" id="IPR001584">
    <property type="entry name" value="Integrase_cat-core"/>
</dbReference>
<dbReference type="Gene3D" id="3.30.70.270">
    <property type="match status" value="2"/>
</dbReference>
<keyword evidence="4" id="KW-0378">Hydrolase</keyword>
<keyword evidence="5" id="KW-0694">RNA-binding</keyword>
<feature type="compositionally biased region" description="Low complexity" evidence="7">
    <location>
        <begin position="343"/>
        <end position="364"/>
    </location>
</feature>
<feature type="compositionally biased region" description="Basic residues" evidence="7">
    <location>
        <begin position="470"/>
        <end position="484"/>
    </location>
</feature>
<keyword evidence="10" id="KW-1185">Reference proteome</keyword>
<evidence type="ECO:0000256" key="1">
    <source>
        <dbReference type="ARBA" id="ARBA00022679"/>
    </source>
</evidence>
<dbReference type="SUPFAM" id="SSF56672">
    <property type="entry name" value="DNA/RNA polymerases"/>
    <property type="match status" value="1"/>
</dbReference>
<dbReference type="InterPro" id="IPR012337">
    <property type="entry name" value="RNaseH-like_sf"/>
</dbReference>
<dbReference type="GO" id="GO:0003723">
    <property type="term" value="F:RNA binding"/>
    <property type="evidence" value="ECO:0007669"/>
    <property type="project" value="UniProtKB-KW"/>
</dbReference>
<dbReference type="InterPro" id="IPR043128">
    <property type="entry name" value="Rev_trsase/Diguanyl_cyclase"/>
</dbReference>
<feature type="region of interest" description="Disordered" evidence="7">
    <location>
        <begin position="465"/>
        <end position="493"/>
    </location>
</feature>
<dbReference type="STRING" id="5286.A0A0K3CWE4"/>
<keyword evidence="1" id="KW-0808">Transferase</keyword>
<feature type="region of interest" description="Disordered" evidence="7">
    <location>
        <begin position="1"/>
        <end position="37"/>
    </location>
</feature>
<evidence type="ECO:0000256" key="2">
    <source>
        <dbReference type="ARBA" id="ARBA00022695"/>
    </source>
</evidence>
<protein>
    <submittedName>
        <fullName evidence="9">FGENESH: predicted gene_29.1 protein</fullName>
    </submittedName>
</protein>
<keyword evidence="2" id="KW-0548">Nucleotidyltransferase</keyword>
<sequence length="1456" mass="159222">MASNDGDHERQKVVGGEAGTGTGATPSIAGSKVSHRSELRKARAEAGLLEEFEAKMNALMASFASRKEQLADELEVGDAMSAAGQEETRAPQGTVEEMAAEVLDRKIKSAEDDLDRLRALKASTSPSPLLRNALLSSSLSPSPSPRLDRVKIKVDKPKPWSGKYEWQERENWLRSAMLYMGSLGVGLDETIGEELTPDVLYVVRSLFSPEKASDGISPQRWFDVTHARFPFHSPRAVFNAVKAHWTDDSAAEKAVEAFRSARQGTATARAFGSTVDALANACFDRIVSDLGSQDHLPRRVALVVQDFLKVQLAARKAQGSYEGTFSEAVCIAALTDSLKDFKPANSAKSPSSSSASSKRNGGSADVLTSRQPSSLSSSSSGKTLNWIAAAREWQKANPMDKKAQWHDAKGAEVPRKLWCYNCGELGSHFSRSCTKARKDPDVVVIAALHRSGSFSPFSSSPSVTSVTALTKKKATERRRKRRPRSTAVPLPPEMASKPLIMPVEFDGFEASALIDSGSQADVLSPSLVSRLQLDVRRLDAPIHASLASEGEGVRLSIFAVADLRASKISLQARSFFICPFPAGIDAILGVPFLRDSKSSVSSRALALVPSSTAPSSDVYDFTTSSFAPQPQQNLFDLGYTDQRMTSEELDSFLVCAVLAGAEESEFGPLGERVGFEPHNPLLDVDGDDEGKADMNEQEAQVALDLLMSRFVDVFVDELPGLPPYRPVNHEIKFVDKEKCVKPYAIRMPDRYRVQWTAHLRNAQHDRSQARFVVNLKPRNENTVPLALPIPDMNQVRHRLASHKYRSKLDFKNAYEQVRLEVESVPLSGFVTPGGTFVSRVMQQGDRNAPDTMHRTRRAHLRYLEIIFGTLRHFKFYLSRSKAEFLSSRLEALGVVISEEGLSVVEEKWEAIRKWPQPRCPKDILRFLGTIGWMRDHLPRVNEIAAPLTRLTGKVDWNWSPACELAFQTLKELVPAALHPLDPSKIESGKEQLFLVTDASMLGCGGWLGQGETYESAKPARFFSSKFNKAQHNYSTTDQELLGVLVGCRKMHEHLIGFPFTVTRRHVRLWETLAEYDFKWRFLPGKKNELADSLSRLAELVESESVELDDAVEPSPADDDDTAFATGPSGAGKMVLAGLIATLGGANATGAAKSLSSVPTEVKTWLTSFPPQFRTALVTATASDALARKILASPSSFPSFAVIDLLVFHCDRGTWRLVIPSGHIPASALTSTSPPSAPPTFVELVVDLAHRTIGHLGKVDSILTVTDYVSKMVVLIPLPSTASASDVASLFFQRVVTRFGLPSSIVSDRDPKFTSAFGRSLYSSLGVKLKMSTSAHLQTDGRAEVTNKTVGQMLRALCEDAPDTWCEVLPACEFAVNSAASSATGLSPFSIVHGYDPAPIPSLFTSPDSLPLADTFVEQARINTLRATDAILASRIRMVAQENKHRRADDGLFKIGD</sequence>
<dbReference type="CDD" id="cd00303">
    <property type="entry name" value="retropepsin_like"/>
    <property type="match status" value="1"/>
</dbReference>
<accession>A0A0K3CWE4</accession>
<dbReference type="EMBL" id="CWKI01000029">
    <property type="protein sequence ID" value="CTR11671.1"/>
    <property type="molecule type" value="Genomic_DNA"/>
</dbReference>
<evidence type="ECO:0000256" key="7">
    <source>
        <dbReference type="SAM" id="MobiDB-lite"/>
    </source>
</evidence>
<evidence type="ECO:0000313" key="9">
    <source>
        <dbReference type="EMBL" id="CTR11671.1"/>
    </source>
</evidence>
<dbReference type="PANTHER" id="PTHR37984:SF5">
    <property type="entry name" value="PROTEIN NYNRIN-LIKE"/>
    <property type="match status" value="1"/>
</dbReference>
<proteinExistence type="predicted"/>
<dbReference type="GO" id="GO:0004519">
    <property type="term" value="F:endonuclease activity"/>
    <property type="evidence" value="ECO:0007669"/>
    <property type="project" value="UniProtKB-KW"/>
</dbReference>
<gene>
    <name evidence="9" type="primary">FGENESH: predicted gene_29.1</name>
    <name evidence="9" type="ORF">BN2166_0075320</name>
</gene>
<dbReference type="PROSITE" id="PS50994">
    <property type="entry name" value="INTEGRASE"/>
    <property type="match status" value="1"/>
</dbReference>
<dbReference type="Pfam" id="PF13650">
    <property type="entry name" value="Asp_protease_2"/>
    <property type="match status" value="1"/>
</dbReference>
<feature type="compositionally biased region" description="Basic and acidic residues" evidence="7">
    <location>
        <begin position="1"/>
        <end position="12"/>
    </location>
</feature>
<dbReference type="SUPFAM" id="SSF53098">
    <property type="entry name" value="Ribonuclease H-like"/>
    <property type="match status" value="1"/>
</dbReference>
<dbReference type="InterPro" id="IPR041577">
    <property type="entry name" value="RT_RNaseH_2"/>
</dbReference>
<dbReference type="Proteomes" id="UP000199069">
    <property type="component" value="Unassembled WGS sequence"/>
</dbReference>
<evidence type="ECO:0000256" key="4">
    <source>
        <dbReference type="ARBA" id="ARBA00022759"/>
    </source>
</evidence>
<evidence type="ECO:0000313" key="10">
    <source>
        <dbReference type="Proteomes" id="UP000199069"/>
    </source>
</evidence>
<evidence type="ECO:0000259" key="8">
    <source>
        <dbReference type="PROSITE" id="PS50994"/>
    </source>
</evidence>
<dbReference type="GO" id="GO:0015074">
    <property type="term" value="P:DNA integration"/>
    <property type="evidence" value="ECO:0007669"/>
    <property type="project" value="InterPro"/>
</dbReference>
<evidence type="ECO:0000256" key="6">
    <source>
        <dbReference type="ARBA" id="ARBA00023268"/>
    </source>
</evidence>
<dbReference type="PANTHER" id="PTHR37984">
    <property type="entry name" value="PROTEIN CBG26694"/>
    <property type="match status" value="1"/>
</dbReference>
<keyword evidence="4" id="KW-0255">Endonuclease</keyword>
<dbReference type="InterPro" id="IPR036397">
    <property type="entry name" value="RNaseH_sf"/>
</dbReference>
<reference evidence="9 10" key="1">
    <citation type="submission" date="2015-07" db="EMBL/GenBank/DDBJ databases">
        <authorList>
            <person name="Cajimat M.N.B."/>
            <person name="Milazzo M.L."/>
            <person name="Fulhorst C.F."/>
        </authorList>
    </citation>
    <scope>NUCLEOTIDE SEQUENCE [LARGE SCALE GENOMIC DNA]</scope>
    <source>
        <strain evidence="9">Single colony</strain>
    </source>
</reference>
<dbReference type="InterPro" id="IPR043502">
    <property type="entry name" value="DNA/RNA_pol_sf"/>
</dbReference>
<organism evidence="9 10">
    <name type="scientific">Rhodotorula toruloides</name>
    <name type="common">Yeast</name>
    <name type="synonym">Rhodosporidium toruloides</name>
    <dbReference type="NCBI Taxonomy" id="5286"/>
    <lineage>
        <taxon>Eukaryota</taxon>
        <taxon>Fungi</taxon>
        <taxon>Dikarya</taxon>
        <taxon>Basidiomycota</taxon>
        <taxon>Pucciniomycotina</taxon>
        <taxon>Microbotryomycetes</taxon>
        <taxon>Sporidiobolales</taxon>
        <taxon>Sporidiobolaceae</taxon>
        <taxon>Rhodotorula</taxon>
    </lineage>
</organism>
<dbReference type="InterPro" id="IPR050951">
    <property type="entry name" value="Retrovirus_Pol_polyprotein"/>
</dbReference>
<evidence type="ECO:0000256" key="5">
    <source>
        <dbReference type="ARBA" id="ARBA00022884"/>
    </source>
</evidence>
<dbReference type="GO" id="GO:0016779">
    <property type="term" value="F:nucleotidyltransferase activity"/>
    <property type="evidence" value="ECO:0007669"/>
    <property type="project" value="UniProtKB-KW"/>
</dbReference>
<keyword evidence="3" id="KW-0540">Nuclease</keyword>
<dbReference type="Gene3D" id="3.30.420.10">
    <property type="entry name" value="Ribonuclease H-like superfamily/Ribonuclease H"/>
    <property type="match status" value="1"/>
</dbReference>
<dbReference type="Pfam" id="PF17919">
    <property type="entry name" value="RT_RNaseH_2"/>
    <property type="match status" value="1"/>
</dbReference>
<name>A0A0K3CWE4_RHOTO</name>
<dbReference type="Gene3D" id="2.40.70.10">
    <property type="entry name" value="Acid Proteases"/>
    <property type="match status" value="1"/>
</dbReference>
<dbReference type="GO" id="GO:0005634">
    <property type="term" value="C:nucleus"/>
    <property type="evidence" value="ECO:0007669"/>
    <property type="project" value="UniProtKB-ARBA"/>
</dbReference>
<dbReference type="Gene3D" id="3.10.10.10">
    <property type="entry name" value="HIV Type 1 Reverse Transcriptase, subunit A, domain 1"/>
    <property type="match status" value="1"/>
</dbReference>
<dbReference type="InterPro" id="IPR021109">
    <property type="entry name" value="Peptidase_aspartic_dom_sf"/>
</dbReference>
<dbReference type="CDD" id="cd09274">
    <property type="entry name" value="RNase_HI_RT_Ty3"/>
    <property type="match status" value="1"/>
</dbReference>
<keyword evidence="6" id="KW-0511">Multifunctional enzyme</keyword>
<feature type="region of interest" description="Disordered" evidence="7">
    <location>
        <begin position="342"/>
        <end position="380"/>
    </location>
</feature>
<dbReference type="CDD" id="cd01647">
    <property type="entry name" value="RT_LTR"/>
    <property type="match status" value="1"/>
</dbReference>
<evidence type="ECO:0000256" key="3">
    <source>
        <dbReference type="ARBA" id="ARBA00022722"/>
    </source>
</evidence>
<feature type="non-terminal residue" evidence="9">
    <location>
        <position position="1456"/>
    </location>
</feature>
<feature type="domain" description="Integrase catalytic" evidence="8">
    <location>
        <begin position="1233"/>
        <end position="1395"/>
    </location>
</feature>